<dbReference type="RefSeq" id="WP_123173557.1">
    <property type="nucleotide sequence ID" value="NZ_CP033604.1"/>
</dbReference>
<proteinExistence type="predicted"/>
<protein>
    <submittedName>
        <fullName evidence="1">Uncharacterized protein</fullName>
    </submittedName>
</protein>
<sequence>MVAELVIWLCYFPEGGRSSHRYYCLSPKYPSLGSLVLSPYFLVEQGIDGLVFYCAARVGDTMMFKFLMFLYGFAVWLTDRGEGDQ</sequence>
<accession>A0AAN1UQR6</accession>
<reference evidence="1 2" key="1">
    <citation type="submission" date="2018-11" db="EMBL/GenBank/DDBJ databases">
        <title>Complete genome sequence of multidrug-resistant Aeromonas veronii strain MS-18-37.</title>
        <authorList>
            <person name="Abdelhamed H."/>
            <person name="Lawrence M."/>
            <person name="Waldbieser G."/>
        </authorList>
    </citation>
    <scope>NUCLEOTIDE SEQUENCE [LARGE SCALE GENOMIC DNA]</scope>
    <source>
        <strain evidence="1 2">MS-18-37</strain>
    </source>
</reference>
<evidence type="ECO:0000313" key="2">
    <source>
        <dbReference type="Proteomes" id="UP000267614"/>
    </source>
</evidence>
<organism evidence="1 2">
    <name type="scientific">Aeromonas veronii</name>
    <dbReference type="NCBI Taxonomy" id="654"/>
    <lineage>
        <taxon>Bacteria</taxon>
        <taxon>Pseudomonadati</taxon>
        <taxon>Pseudomonadota</taxon>
        <taxon>Gammaproteobacteria</taxon>
        <taxon>Aeromonadales</taxon>
        <taxon>Aeromonadaceae</taxon>
        <taxon>Aeromonas</taxon>
    </lineage>
</organism>
<name>A0AAN1UQR6_AERVE</name>
<dbReference type="EMBL" id="CP033604">
    <property type="protein sequence ID" value="AYV38137.1"/>
    <property type="molecule type" value="Genomic_DNA"/>
</dbReference>
<dbReference type="AlphaFoldDB" id="A0AAN1UQR6"/>
<dbReference type="Proteomes" id="UP000267614">
    <property type="component" value="Chromosome"/>
</dbReference>
<evidence type="ECO:0000313" key="1">
    <source>
        <dbReference type="EMBL" id="AYV38137.1"/>
    </source>
</evidence>
<gene>
    <name evidence="1" type="ORF">EFI48_15720</name>
</gene>